<comment type="caution">
    <text evidence="1">The sequence shown here is derived from an EMBL/GenBank/DDBJ whole genome shotgun (WGS) entry which is preliminary data.</text>
</comment>
<sequence>MTNCFMSSKKMWILSHHLEELVSRIRFLAVSSWCGHMSLLPNFCWVNSRSSTLSSASGKDRHVLMSYLTGSLFAMPIKRMMTICFSSLSILLAMSSRDTEAV</sequence>
<keyword evidence="2" id="KW-1185">Reference proteome</keyword>
<organism evidence="1 2">
    <name type="scientific">Trapa incisa</name>
    <dbReference type="NCBI Taxonomy" id="236973"/>
    <lineage>
        <taxon>Eukaryota</taxon>
        <taxon>Viridiplantae</taxon>
        <taxon>Streptophyta</taxon>
        <taxon>Embryophyta</taxon>
        <taxon>Tracheophyta</taxon>
        <taxon>Spermatophyta</taxon>
        <taxon>Magnoliopsida</taxon>
        <taxon>eudicotyledons</taxon>
        <taxon>Gunneridae</taxon>
        <taxon>Pentapetalae</taxon>
        <taxon>rosids</taxon>
        <taxon>malvids</taxon>
        <taxon>Myrtales</taxon>
        <taxon>Lythraceae</taxon>
        <taxon>Trapa</taxon>
    </lineage>
</organism>
<name>A0AAN7GR37_9MYRT</name>
<proteinExistence type="predicted"/>
<evidence type="ECO:0000313" key="2">
    <source>
        <dbReference type="Proteomes" id="UP001345219"/>
    </source>
</evidence>
<protein>
    <submittedName>
        <fullName evidence="1">Uncharacterized protein</fullName>
    </submittedName>
</protein>
<reference evidence="1 2" key="1">
    <citation type="journal article" date="2023" name="Hortic Res">
        <title>Pangenome of water caltrop reveals structural variations and asymmetric subgenome divergence after allopolyploidization.</title>
        <authorList>
            <person name="Zhang X."/>
            <person name="Chen Y."/>
            <person name="Wang L."/>
            <person name="Yuan Y."/>
            <person name="Fang M."/>
            <person name="Shi L."/>
            <person name="Lu R."/>
            <person name="Comes H.P."/>
            <person name="Ma Y."/>
            <person name="Chen Y."/>
            <person name="Huang G."/>
            <person name="Zhou Y."/>
            <person name="Zheng Z."/>
            <person name="Qiu Y."/>
        </authorList>
    </citation>
    <scope>NUCLEOTIDE SEQUENCE [LARGE SCALE GENOMIC DNA]</scope>
    <source>
        <tissue evidence="1">Roots</tissue>
    </source>
</reference>
<gene>
    <name evidence="1" type="ORF">SAY87_012817</name>
</gene>
<dbReference type="EMBL" id="JAXIOK010000021">
    <property type="protein sequence ID" value="KAK4746505.1"/>
    <property type="molecule type" value="Genomic_DNA"/>
</dbReference>
<dbReference type="Proteomes" id="UP001345219">
    <property type="component" value="Chromosome 10"/>
</dbReference>
<dbReference type="AlphaFoldDB" id="A0AAN7GR37"/>
<accession>A0AAN7GR37</accession>
<evidence type="ECO:0000313" key="1">
    <source>
        <dbReference type="EMBL" id="KAK4746505.1"/>
    </source>
</evidence>